<dbReference type="Proteomes" id="UP000709295">
    <property type="component" value="Unassembled WGS sequence"/>
</dbReference>
<reference evidence="1" key="1">
    <citation type="submission" date="2021-01" db="EMBL/GenBank/DDBJ databases">
        <title>Phytophthora aleatoria, a newly-described species from Pinus radiata is distinct from Phytophthora cactorum isolates based on comparative genomics.</title>
        <authorList>
            <person name="Mcdougal R."/>
            <person name="Panda P."/>
            <person name="Williams N."/>
            <person name="Studholme D.J."/>
        </authorList>
    </citation>
    <scope>NUCLEOTIDE SEQUENCE</scope>
    <source>
        <strain evidence="1">NZFS 4037</strain>
    </source>
</reference>
<gene>
    <name evidence="1" type="ORF">JG688_00017076</name>
</gene>
<accession>A0A8J5M1K7</accession>
<comment type="caution">
    <text evidence="1">The sequence shown here is derived from an EMBL/GenBank/DDBJ whole genome shotgun (WGS) entry which is preliminary data.</text>
</comment>
<evidence type="ECO:0000313" key="1">
    <source>
        <dbReference type="EMBL" id="KAG6944429.1"/>
    </source>
</evidence>
<dbReference type="AlphaFoldDB" id="A0A8J5M1K7"/>
<proteinExistence type="predicted"/>
<name>A0A8J5M1K7_9STRA</name>
<evidence type="ECO:0000313" key="2">
    <source>
        <dbReference type="Proteomes" id="UP000709295"/>
    </source>
</evidence>
<sequence>MNLELPENGTSDITDTHDVAIPIGYVLSNADNSSIKLTNTDGSSQEIKYSQHAVDLAMVLTVSKAQGSTFSRAILLLEGSQQPKKCRDKRKLATTRSHSPHAVCSLRTCCDEDLGAPPVRLVLVEDTHGVERRS</sequence>
<dbReference type="EMBL" id="JAENGY010002366">
    <property type="protein sequence ID" value="KAG6944429.1"/>
    <property type="molecule type" value="Genomic_DNA"/>
</dbReference>
<organism evidence="1 2">
    <name type="scientific">Phytophthora aleatoria</name>
    <dbReference type="NCBI Taxonomy" id="2496075"/>
    <lineage>
        <taxon>Eukaryota</taxon>
        <taxon>Sar</taxon>
        <taxon>Stramenopiles</taxon>
        <taxon>Oomycota</taxon>
        <taxon>Peronosporomycetes</taxon>
        <taxon>Peronosporales</taxon>
        <taxon>Peronosporaceae</taxon>
        <taxon>Phytophthora</taxon>
    </lineage>
</organism>
<protein>
    <submittedName>
        <fullName evidence="1">Uncharacterized protein</fullName>
    </submittedName>
</protein>
<keyword evidence="2" id="KW-1185">Reference proteome</keyword>